<comment type="caution">
    <text evidence="2">The sequence shown here is derived from an EMBL/GenBank/DDBJ whole genome shotgun (WGS) entry which is preliminary data.</text>
</comment>
<dbReference type="Proteomes" id="UP000752696">
    <property type="component" value="Unassembled WGS sequence"/>
</dbReference>
<evidence type="ECO:0000313" key="2">
    <source>
        <dbReference type="EMBL" id="CAD1473376.1"/>
    </source>
</evidence>
<feature type="chain" id="PRO_5027780480" evidence="1">
    <location>
        <begin position="22"/>
        <end position="100"/>
    </location>
</feature>
<dbReference type="AlphaFoldDB" id="A0A6V7H2P9"/>
<dbReference type="EMBL" id="CAJDYZ010006421">
    <property type="protein sequence ID" value="CAD1473376.1"/>
    <property type="molecule type" value="Genomic_DNA"/>
</dbReference>
<keyword evidence="1" id="KW-0732">Signal</keyword>
<keyword evidence="3" id="KW-1185">Reference proteome</keyword>
<feature type="non-terminal residue" evidence="2">
    <location>
        <position position="1"/>
    </location>
</feature>
<feature type="signal peptide" evidence="1">
    <location>
        <begin position="1"/>
        <end position="21"/>
    </location>
</feature>
<sequence length="100" mass="11874">KFWILLKRIIYCYFLISALEAEECNSVNYVESLSFVKFLKFNRKNFSMTRLILEGDISKINLIRKGEPLQYENFDINLITFACNDKDRASMEYALDLELK</sequence>
<evidence type="ECO:0000313" key="3">
    <source>
        <dbReference type="Proteomes" id="UP000752696"/>
    </source>
</evidence>
<gene>
    <name evidence="2" type="ORF">MHI_LOCUS374650</name>
</gene>
<reference evidence="2" key="1">
    <citation type="submission" date="2020-07" db="EMBL/GenBank/DDBJ databases">
        <authorList>
            <person name="Nazaruddin N."/>
        </authorList>
    </citation>
    <scope>NUCLEOTIDE SEQUENCE</scope>
</reference>
<proteinExistence type="predicted"/>
<protein>
    <submittedName>
        <fullName evidence="2">Uncharacterized protein</fullName>
    </submittedName>
</protein>
<organism evidence="2 3">
    <name type="scientific">Heterotrigona itama</name>
    <dbReference type="NCBI Taxonomy" id="395501"/>
    <lineage>
        <taxon>Eukaryota</taxon>
        <taxon>Metazoa</taxon>
        <taxon>Ecdysozoa</taxon>
        <taxon>Arthropoda</taxon>
        <taxon>Hexapoda</taxon>
        <taxon>Insecta</taxon>
        <taxon>Pterygota</taxon>
        <taxon>Neoptera</taxon>
        <taxon>Endopterygota</taxon>
        <taxon>Hymenoptera</taxon>
        <taxon>Apocrita</taxon>
        <taxon>Aculeata</taxon>
        <taxon>Apoidea</taxon>
        <taxon>Anthophila</taxon>
        <taxon>Apidae</taxon>
        <taxon>Heterotrigona</taxon>
    </lineage>
</organism>
<evidence type="ECO:0000256" key="1">
    <source>
        <dbReference type="SAM" id="SignalP"/>
    </source>
</evidence>
<accession>A0A6V7H2P9</accession>
<name>A0A6V7H2P9_9HYME</name>